<proteinExistence type="predicted"/>
<organism evidence="1 2">
    <name type="scientific">Conexivisphaera calida</name>
    <dbReference type="NCBI Taxonomy" id="1874277"/>
    <lineage>
        <taxon>Archaea</taxon>
        <taxon>Nitrososphaerota</taxon>
        <taxon>Conexivisphaeria</taxon>
        <taxon>Conexivisphaerales</taxon>
        <taxon>Conexivisphaeraceae</taxon>
        <taxon>Conexivisphaera</taxon>
    </lineage>
</organism>
<name>A0A4P2VKZ9_9ARCH</name>
<protein>
    <submittedName>
        <fullName evidence="1">Uncharacterized protein</fullName>
    </submittedName>
</protein>
<evidence type="ECO:0000313" key="1">
    <source>
        <dbReference type="EMBL" id="BBE41875.1"/>
    </source>
</evidence>
<dbReference type="EMBL" id="AP018732">
    <property type="protein sequence ID" value="BBE41875.1"/>
    <property type="molecule type" value="Genomic_DNA"/>
</dbReference>
<sequence length="49" mass="5580">MDLGHVHEEVGRELEDEIFTQRPSKDRTWPFEHPFNSSPLALGCDGSLV</sequence>
<reference evidence="1 2" key="1">
    <citation type="journal article" date="2019" name="ISME J.">
        <title>Isolation and characterization of a thermophilic sulfur- and iron-reducing thaumarchaeote from a terrestrial acidic hot spring.</title>
        <authorList>
            <person name="Kato S."/>
            <person name="Itoh T."/>
            <person name="Yuki M."/>
            <person name="Nagamori M."/>
            <person name="Ohnishi M."/>
            <person name="Uematsu K."/>
            <person name="Suzuki K."/>
            <person name="Takashina T."/>
            <person name="Ohkuma M."/>
        </authorList>
    </citation>
    <scope>NUCLEOTIDE SEQUENCE [LARGE SCALE GENOMIC DNA]</scope>
    <source>
        <strain evidence="1 2">NAS-02</strain>
    </source>
</reference>
<evidence type="ECO:0000313" key="2">
    <source>
        <dbReference type="Proteomes" id="UP000509448"/>
    </source>
</evidence>
<gene>
    <name evidence="1" type="ORF">NAS2_0486</name>
</gene>
<accession>A0A4P2VKZ9</accession>
<dbReference type="Proteomes" id="UP000509448">
    <property type="component" value="Chromosome"/>
</dbReference>
<keyword evidence="2" id="KW-1185">Reference proteome</keyword>
<dbReference type="AlphaFoldDB" id="A0A4P2VKZ9"/>
<dbReference type="KEGG" id="ccai:NAS2_0486"/>